<dbReference type="PANTHER" id="PTHR34856:SF2">
    <property type="entry name" value="PROTEIN NRFD"/>
    <property type="match status" value="1"/>
</dbReference>
<organism evidence="8 9">
    <name type="scientific">Aestuariibaculum lutulentum</name>
    <dbReference type="NCBI Taxonomy" id="2920935"/>
    <lineage>
        <taxon>Bacteria</taxon>
        <taxon>Pseudomonadati</taxon>
        <taxon>Bacteroidota</taxon>
        <taxon>Flavobacteriia</taxon>
        <taxon>Flavobacteriales</taxon>
        <taxon>Flavobacteriaceae</taxon>
    </lineage>
</organism>
<dbReference type="PANTHER" id="PTHR34856">
    <property type="entry name" value="PROTEIN NRFD"/>
    <property type="match status" value="1"/>
</dbReference>
<comment type="similarity">
    <text evidence="2">Belongs to the NrfD family.</text>
</comment>
<dbReference type="InterPro" id="IPR005614">
    <property type="entry name" value="NrfD-like"/>
</dbReference>
<evidence type="ECO:0000256" key="6">
    <source>
        <dbReference type="ARBA" id="ARBA00023136"/>
    </source>
</evidence>
<evidence type="ECO:0000256" key="5">
    <source>
        <dbReference type="ARBA" id="ARBA00022989"/>
    </source>
</evidence>
<evidence type="ECO:0000256" key="1">
    <source>
        <dbReference type="ARBA" id="ARBA00004651"/>
    </source>
</evidence>
<feature type="transmembrane region" description="Helical" evidence="7">
    <location>
        <begin position="186"/>
        <end position="208"/>
    </location>
</feature>
<dbReference type="Gene3D" id="1.20.1630.10">
    <property type="entry name" value="Formate dehydrogenase/DMSO reductase domain"/>
    <property type="match status" value="1"/>
</dbReference>
<keyword evidence="4 7" id="KW-0812">Transmembrane</keyword>
<evidence type="ECO:0000313" key="9">
    <source>
        <dbReference type="Proteomes" id="UP001156141"/>
    </source>
</evidence>
<dbReference type="Pfam" id="PF03916">
    <property type="entry name" value="NrfD"/>
    <property type="match status" value="1"/>
</dbReference>
<proteinExistence type="inferred from homology"/>
<sequence length="318" mass="35889">MQEELFTSGRNIPNIDPSLQIWHWPISLYLFLGGLAAGILFFAALFYLMGKEKQYPALKKAAVIPPIALSVGLLALVYDLTHPLFTWQLYTTFRIESPMSWGAWVLLITTPLSFLWLFSFYRSTFPKWESKLKLFKKFKFLEKFEKFLITNRTYMAYALIPLSIILGVYTGILLSAFNARPLWNNAILGPLFLTSGLSTGAAAIILLSRNREERHLFSKIDLGLIIVEIALIIHMIMGYYAGSQVQLEAMDLLVGGEFTLMFFGFVILLGLLVPAILEVIELLGFKVPVAVPAALVIIGGLLFRFIMVEAGQLTRYLY</sequence>
<accession>A0ABS9RH40</accession>
<keyword evidence="3" id="KW-1003">Cell membrane</keyword>
<feature type="transmembrane region" description="Helical" evidence="7">
    <location>
        <begin position="287"/>
        <end position="307"/>
    </location>
</feature>
<protein>
    <submittedName>
        <fullName evidence="8">Polysulfide reductase NrfD</fullName>
    </submittedName>
</protein>
<feature type="transmembrane region" description="Helical" evidence="7">
    <location>
        <begin position="154"/>
        <end position="174"/>
    </location>
</feature>
<feature type="transmembrane region" description="Helical" evidence="7">
    <location>
        <begin position="220"/>
        <end position="240"/>
    </location>
</feature>
<keyword evidence="5 7" id="KW-1133">Transmembrane helix</keyword>
<reference evidence="8" key="1">
    <citation type="submission" date="2022-02" db="EMBL/GenBank/DDBJ databases">
        <title>Aestuariibaculum sp., a marine bacterium isolated from sediment in Guangxi.</title>
        <authorList>
            <person name="Ying J."/>
        </authorList>
    </citation>
    <scope>NUCLEOTIDE SEQUENCE</scope>
    <source>
        <strain evidence="8">L182</strain>
    </source>
</reference>
<feature type="transmembrane region" description="Helical" evidence="7">
    <location>
        <begin position="101"/>
        <end position="121"/>
    </location>
</feature>
<gene>
    <name evidence="8" type="primary">nrfD</name>
    <name evidence="8" type="ORF">MKW35_06450</name>
</gene>
<evidence type="ECO:0000256" key="2">
    <source>
        <dbReference type="ARBA" id="ARBA00008929"/>
    </source>
</evidence>
<name>A0ABS9RH40_9FLAO</name>
<feature type="transmembrane region" description="Helical" evidence="7">
    <location>
        <begin position="26"/>
        <end position="49"/>
    </location>
</feature>
<evidence type="ECO:0000313" key="8">
    <source>
        <dbReference type="EMBL" id="MCH4552254.1"/>
    </source>
</evidence>
<feature type="transmembrane region" description="Helical" evidence="7">
    <location>
        <begin position="61"/>
        <end position="81"/>
    </location>
</feature>
<dbReference type="EMBL" id="JAKVQD010000001">
    <property type="protein sequence ID" value="MCH4552254.1"/>
    <property type="molecule type" value="Genomic_DNA"/>
</dbReference>
<dbReference type="RefSeq" id="WP_240572563.1">
    <property type="nucleotide sequence ID" value="NZ_CP136709.1"/>
</dbReference>
<dbReference type="InterPro" id="IPR052049">
    <property type="entry name" value="Electron_transfer_protein"/>
</dbReference>
<comment type="subcellular location">
    <subcellularLocation>
        <location evidence="1">Cell membrane</location>
        <topology evidence="1">Multi-pass membrane protein</topology>
    </subcellularLocation>
</comment>
<keyword evidence="6 7" id="KW-0472">Membrane</keyword>
<evidence type="ECO:0000256" key="3">
    <source>
        <dbReference type="ARBA" id="ARBA00022475"/>
    </source>
</evidence>
<dbReference type="Proteomes" id="UP001156141">
    <property type="component" value="Unassembled WGS sequence"/>
</dbReference>
<evidence type="ECO:0000256" key="4">
    <source>
        <dbReference type="ARBA" id="ARBA00022692"/>
    </source>
</evidence>
<feature type="transmembrane region" description="Helical" evidence="7">
    <location>
        <begin position="260"/>
        <end position="280"/>
    </location>
</feature>
<comment type="caution">
    <text evidence="8">The sequence shown here is derived from an EMBL/GenBank/DDBJ whole genome shotgun (WGS) entry which is preliminary data.</text>
</comment>
<keyword evidence="9" id="KW-1185">Reference proteome</keyword>
<evidence type="ECO:0000256" key="7">
    <source>
        <dbReference type="SAM" id="Phobius"/>
    </source>
</evidence>